<sequence length="41" mass="4640">MRMTMRYGFCPASRGLGCVLRRARRCCIDFAPGRPMLSCAQ</sequence>
<accession>A0A0N7JT79</accession>
<gene>
    <name evidence="1" type="ORF">K788_0005917</name>
</gene>
<dbReference type="Proteomes" id="UP000019146">
    <property type="component" value="Chromosome 1"/>
</dbReference>
<proteinExistence type="predicted"/>
<dbReference type="AlphaFoldDB" id="A0A0N7JT79"/>
<reference evidence="1 2" key="1">
    <citation type="journal article" date="2014" name="Genome Announc.">
        <title>Draft Genome Sequence of the Haloacid-Degrading Burkholderia caribensis Strain MBA4.</title>
        <authorList>
            <person name="Pan Y."/>
            <person name="Kong K.F."/>
            <person name="Tsang J.S."/>
        </authorList>
    </citation>
    <scope>NUCLEOTIDE SEQUENCE [LARGE SCALE GENOMIC DNA]</scope>
    <source>
        <strain evidence="1 2">MBA4</strain>
    </source>
</reference>
<dbReference type="EMBL" id="CP012746">
    <property type="protein sequence ID" value="ALL62861.1"/>
    <property type="molecule type" value="Genomic_DNA"/>
</dbReference>
<protein>
    <submittedName>
        <fullName evidence="1">Uncharacterized protein</fullName>
    </submittedName>
</protein>
<dbReference type="KEGG" id="bcai:K788_0005917"/>
<name>A0A0N7JT79_9BURK</name>
<evidence type="ECO:0000313" key="1">
    <source>
        <dbReference type="EMBL" id="ALL62861.1"/>
    </source>
</evidence>
<organism evidence="1 2">
    <name type="scientific">Paraburkholderia caribensis MBA4</name>
    <dbReference type="NCBI Taxonomy" id="1323664"/>
    <lineage>
        <taxon>Bacteria</taxon>
        <taxon>Pseudomonadati</taxon>
        <taxon>Pseudomonadota</taxon>
        <taxon>Betaproteobacteria</taxon>
        <taxon>Burkholderiales</taxon>
        <taxon>Burkholderiaceae</taxon>
        <taxon>Paraburkholderia</taxon>
    </lineage>
</organism>
<evidence type="ECO:0000313" key="2">
    <source>
        <dbReference type="Proteomes" id="UP000019146"/>
    </source>
</evidence>